<organism evidence="1 2">
    <name type="scientific">Methylobacterium gnaphalii</name>
    <dbReference type="NCBI Taxonomy" id="1010610"/>
    <lineage>
        <taxon>Bacteria</taxon>
        <taxon>Pseudomonadati</taxon>
        <taxon>Pseudomonadota</taxon>
        <taxon>Alphaproteobacteria</taxon>
        <taxon>Hyphomicrobiales</taxon>
        <taxon>Methylobacteriaceae</taxon>
        <taxon>Methylobacterium</taxon>
    </lineage>
</organism>
<dbReference type="EMBL" id="BJZV01000006">
    <property type="protein sequence ID" value="GEP09602.1"/>
    <property type="molecule type" value="Genomic_DNA"/>
</dbReference>
<accession>A0A512JI97</accession>
<gene>
    <name evidence="1" type="ORF">MGN01_14470</name>
</gene>
<evidence type="ECO:0008006" key="3">
    <source>
        <dbReference type="Google" id="ProtNLM"/>
    </source>
</evidence>
<dbReference type="AlphaFoldDB" id="A0A512JI97"/>
<proteinExistence type="predicted"/>
<dbReference type="RefSeq" id="WP_306437166.1">
    <property type="nucleotide sequence ID" value="NZ_BJZV01000006.1"/>
</dbReference>
<reference evidence="1 2" key="1">
    <citation type="submission" date="2019-07" db="EMBL/GenBank/DDBJ databases">
        <title>Whole genome shotgun sequence of Methylobacterium gnaphalii NBRC 107716.</title>
        <authorList>
            <person name="Hosoyama A."/>
            <person name="Uohara A."/>
            <person name="Ohji S."/>
            <person name="Ichikawa N."/>
        </authorList>
    </citation>
    <scope>NUCLEOTIDE SEQUENCE [LARGE SCALE GENOMIC DNA]</scope>
    <source>
        <strain evidence="1 2">NBRC 107716</strain>
    </source>
</reference>
<evidence type="ECO:0000313" key="1">
    <source>
        <dbReference type="EMBL" id="GEP09602.1"/>
    </source>
</evidence>
<name>A0A512JI97_9HYPH</name>
<keyword evidence="2" id="KW-1185">Reference proteome</keyword>
<dbReference type="Gene3D" id="3.30.2000.30">
    <property type="match status" value="1"/>
</dbReference>
<evidence type="ECO:0000313" key="2">
    <source>
        <dbReference type="Proteomes" id="UP000321750"/>
    </source>
</evidence>
<sequence length="126" mass="12998">MTSPLLPLRAAILAALGGDAILAEAMGGALRLSDEPPPGAVPLYAVFGDAEARDDSVDGARRYRISLALTVFGKRGSTRTALDAAERIAALVDGAGLTLDGHALGWLRLDAMPPTVTRPPARSGPR</sequence>
<dbReference type="InterPro" id="IPR053745">
    <property type="entry name" value="Viral_Tail_Comp_sf"/>
</dbReference>
<dbReference type="Proteomes" id="UP000321750">
    <property type="component" value="Unassembled WGS sequence"/>
</dbReference>
<protein>
    <recommendedName>
        <fullName evidence="3">DUF3168 domain-containing protein</fullName>
    </recommendedName>
</protein>
<comment type="caution">
    <text evidence="1">The sequence shown here is derived from an EMBL/GenBank/DDBJ whole genome shotgun (WGS) entry which is preliminary data.</text>
</comment>
<dbReference type="InterPro" id="IPR021508">
    <property type="entry name" value="Gp17-like"/>
</dbReference>
<dbReference type="Pfam" id="PF11367">
    <property type="entry name" value="Tail_completion_gp17"/>
    <property type="match status" value="1"/>
</dbReference>